<dbReference type="InterPro" id="IPR011250">
    <property type="entry name" value="OMP/PagP_B-barrel"/>
</dbReference>
<evidence type="ECO:0000256" key="1">
    <source>
        <dbReference type="SAM" id="SignalP"/>
    </source>
</evidence>
<accession>A0A2T3JBN3</accession>
<dbReference type="Proteomes" id="UP000240987">
    <property type="component" value="Unassembled WGS sequence"/>
</dbReference>
<name>A0A2T3JBN3_9GAMM</name>
<dbReference type="EMBL" id="PYMJ01000023">
    <property type="protein sequence ID" value="PSU46238.1"/>
    <property type="molecule type" value="Genomic_DNA"/>
</dbReference>
<comment type="caution">
    <text evidence="2">The sequence shown here is derived from an EMBL/GenBank/DDBJ whole genome shotgun (WGS) entry which is preliminary data.</text>
</comment>
<keyword evidence="3" id="KW-1185">Reference proteome</keyword>
<sequence length="245" mass="26491">MKQSILAIATVAVLSFNVSAANVAAQDQVKEDINYGDPTASFSTLGVSASKDHTQLNGMYGVDSNIFSLDLGVKNKTDDKGKGGDVNYRGRYFHVTDDLGYSVDVLGGATHYESGDKSTSNAVLAGLIYKFQVTNNISVFPMASLGYTRIDADTLGIDTKETDTLFQGGLYAMYSFDDGHWLYVNPKVTHMSKANTNLAQVEAGGGFMVADKVSVGAKVEYTAKNTKLNMDKDDTVAWLQANYYF</sequence>
<evidence type="ECO:0008006" key="4">
    <source>
        <dbReference type="Google" id="ProtNLM"/>
    </source>
</evidence>
<dbReference type="Gene3D" id="2.40.160.20">
    <property type="match status" value="1"/>
</dbReference>
<dbReference type="OrthoDB" id="6382158at2"/>
<evidence type="ECO:0000313" key="2">
    <source>
        <dbReference type="EMBL" id="PSU46238.1"/>
    </source>
</evidence>
<protein>
    <recommendedName>
        <fullName evidence="4">Porin</fullName>
    </recommendedName>
</protein>
<feature type="signal peptide" evidence="1">
    <location>
        <begin position="1"/>
        <end position="20"/>
    </location>
</feature>
<dbReference type="RefSeq" id="WP_107244222.1">
    <property type="nucleotide sequence ID" value="NZ_PYMJ01000023.1"/>
</dbReference>
<dbReference type="AlphaFoldDB" id="A0A2T3JBN3"/>
<feature type="chain" id="PRO_5015750187" description="Porin" evidence="1">
    <location>
        <begin position="21"/>
        <end position="245"/>
    </location>
</feature>
<reference evidence="2 3" key="1">
    <citation type="submission" date="2018-01" db="EMBL/GenBank/DDBJ databases">
        <title>Whole genome sequencing of Histamine producing bacteria.</title>
        <authorList>
            <person name="Butler K."/>
        </authorList>
    </citation>
    <scope>NUCLEOTIDE SEQUENCE [LARGE SCALE GENOMIC DNA]</scope>
    <source>
        <strain evidence="2 3">JCM 12947</strain>
    </source>
</reference>
<evidence type="ECO:0000313" key="3">
    <source>
        <dbReference type="Proteomes" id="UP000240987"/>
    </source>
</evidence>
<organism evidence="2 3">
    <name type="scientific">Photobacterium frigidiphilum</name>
    <dbReference type="NCBI Taxonomy" id="264736"/>
    <lineage>
        <taxon>Bacteria</taxon>
        <taxon>Pseudomonadati</taxon>
        <taxon>Pseudomonadota</taxon>
        <taxon>Gammaproteobacteria</taxon>
        <taxon>Vibrionales</taxon>
        <taxon>Vibrionaceae</taxon>
        <taxon>Photobacterium</taxon>
    </lineage>
</organism>
<proteinExistence type="predicted"/>
<dbReference type="SUPFAM" id="SSF56925">
    <property type="entry name" value="OMPA-like"/>
    <property type="match status" value="1"/>
</dbReference>
<keyword evidence="1" id="KW-0732">Signal</keyword>
<gene>
    <name evidence="2" type="ORF">C9J12_19405</name>
</gene>